<dbReference type="GO" id="GO:0016787">
    <property type="term" value="F:hydrolase activity"/>
    <property type="evidence" value="ECO:0007669"/>
    <property type="project" value="UniProtKB-KW"/>
</dbReference>
<dbReference type="InterPro" id="IPR051013">
    <property type="entry name" value="MBL_superfamily_lactonases"/>
</dbReference>
<feature type="non-terminal residue" evidence="6">
    <location>
        <position position="227"/>
    </location>
</feature>
<dbReference type="EMBL" id="NCSJ02000104">
    <property type="protein sequence ID" value="RFU30285.1"/>
    <property type="molecule type" value="Genomic_DNA"/>
</dbReference>
<comment type="cofactor">
    <cofactor evidence="1">
        <name>Zn(2+)</name>
        <dbReference type="ChEBI" id="CHEBI:29105"/>
    </cofactor>
</comment>
<dbReference type="OrthoDB" id="10250730at2759"/>
<evidence type="ECO:0000256" key="5">
    <source>
        <dbReference type="ARBA" id="ARBA00022833"/>
    </source>
</evidence>
<keyword evidence="7" id="KW-1185">Reference proteome</keyword>
<sequence>MRASAPSRWISYYLHWDHIGDSTEFPSALLILGPGAIEYAAPGYPTLPDAAFLGSVFSHPGGVRELSRIKDDWKTFPPFERAYDFFSDGSFFLVDAPGHMPGHLIAVARTSLAGDAPEYMIMGGDCCHHRALFTGEAEIGVGFGPTGLPSLHLDLDAARKTIGRVGELGKKDNMLVCLAHDAYLYPPLHLFPENINGWRERGVKEKIEIEKNTRKEDIRPCPLDVHT</sequence>
<organism evidence="6 7">
    <name type="scientific">Scytalidium lignicola</name>
    <name type="common">Hyphomycete</name>
    <dbReference type="NCBI Taxonomy" id="5539"/>
    <lineage>
        <taxon>Eukaryota</taxon>
        <taxon>Fungi</taxon>
        <taxon>Dikarya</taxon>
        <taxon>Ascomycota</taxon>
        <taxon>Pezizomycotina</taxon>
        <taxon>Leotiomycetes</taxon>
        <taxon>Leotiomycetes incertae sedis</taxon>
        <taxon>Scytalidium</taxon>
    </lineage>
</organism>
<reference evidence="6 7" key="1">
    <citation type="submission" date="2018-05" db="EMBL/GenBank/DDBJ databases">
        <title>Draft genome sequence of Scytalidium lignicola DSM 105466, a ubiquitous saprotrophic fungus.</title>
        <authorList>
            <person name="Buettner E."/>
            <person name="Gebauer A.M."/>
            <person name="Hofrichter M."/>
            <person name="Liers C."/>
            <person name="Kellner H."/>
        </authorList>
    </citation>
    <scope>NUCLEOTIDE SEQUENCE [LARGE SCALE GENOMIC DNA]</scope>
    <source>
        <strain evidence="6 7">DSM 105466</strain>
    </source>
</reference>
<evidence type="ECO:0000256" key="3">
    <source>
        <dbReference type="ARBA" id="ARBA00022723"/>
    </source>
</evidence>
<dbReference type="SUPFAM" id="SSF56281">
    <property type="entry name" value="Metallo-hydrolase/oxidoreductase"/>
    <property type="match status" value="1"/>
</dbReference>
<evidence type="ECO:0000256" key="1">
    <source>
        <dbReference type="ARBA" id="ARBA00001947"/>
    </source>
</evidence>
<keyword evidence="5" id="KW-0862">Zinc</keyword>
<proteinExistence type="inferred from homology"/>
<dbReference type="Gene3D" id="3.60.15.10">
    <property type="entry name" value="Ribonuclease Z/Hydroxyacylglutathione hydrolase-like"/>
    <property type="match status" value="1"/>
</dbReference>
<dbReference type="STRING" id="5539.A0A3E2HA37"/>
<dbReference type="AlphaFoldDB" id="A0A3E2HA37"/>
<dbReference type="PANTHER" id="PTHR42978:SF2">
    <property type="entry name" value="102 KBASES UNSTABLE REGION: FROM 1 TO 119443"/>
    <property type="match status" value="1"/>
</dbReference>
<dbReference type="OMA" id="APEYMIM"/>
<evidence type="ECO:0008006" key="8">
    <source>
        <dbReference type="Google" id="ProtNLM"/>
    </source>
</evidence>
<keyword evidence="3" id="KW-0479">Metal-binding</keyword>
<evidence type="ECO:0000256" key="4">
    <source>
        <dbReference type="ARBA" id="ARBA00022801"/>
    </source>
</evidence>
<dbReference type="GO" id="GO:0046872">
    <property type="term" value="F:metal ion binding"/>
    <property type="evidence" value="ECO:0007669"/>
    <property type="project" value="UniProtKB-KW"/>
</dbReference>
<protein>
    <recommendedName>
        <fullName evidence="8">Metallo-beta-lactamase domain-containing protein</fullName>
    </recommendedName>
</protein>
<name>A0A3E2HA37_SCYLI</name>
<evidence type="ECO:0000313" key="6">
    <source>
        <dbReference type="EMBL" id="RFU30285.1"/>
    </source>
</evidence>
<comment type="caution">
    <text evidence="6">The sequence shown here is derived from an EMBL/GenBank/DDBJ whole genome shotgun (WGS) entry which is preliminary data.</text>
</comment>
<dbReference type="InterPro" id="IPR036866">
    <property type="entry name" value="RibonucZ/Hydroxyglut_hydro"/>
</dbReference>
<comment type="similarity">
    <text evidence="2">Belongs to the metallo-beta-lactamase superfamily.</text>
</comment>
<gene>
    <name evidence="6" type="ORF">B7463_g6047</name>
</gene>
<feature type="non-terminal residue" evidence="6">
    <location>
        <position position="1"/>
    </location>
</feature>
<evidence type="ECO:0000256" key="2">
    <source>
        <dbReference type="ARBA" id="ARBA00007749"/>
    </source>
</evidence>
<dbReference type="PANTHER" id="PTHR42978">
    <property type="entry name" value="QUORUM-QUENCHING LACTONASE YTNP-RELATED-RELATED"/>
    <property type="match status" value="1"/>
</dbReference>
<accession>A0A3E2HA37</accession>
<evidence type="ECO:0000313" key="7">
    <source>
        <dbReference type="Proteomes" id="UP000258309"/>
    </source>
</evidence>
<dbReference type="Proteomes" id="UP000258309">
    <property type="component" value="Unassembled WGS sequence"/>
</dbReference>
<keyword evidence="4" id="KW-0378">Hydrolase</keyword>